<feature type="region of interest" description="Disordered" evidence="1">
    <location>
        <begin position="165"/>
        <end position="243"/>
    </location>
</feature>
<feature type="compositionally biased region" description="Basic residues" evidence="1">
    <location>
        <begin position="172"/>
        <end position="182"/>
    </location>
</feature>
<dbReference type="EMBL" id="JALLAZ020001219">
    <property type="protein sequence ID" value="KAL3778408.1"/>
    <property type="molecule type" value="Genomic_DNA"/>
</dbReference>
<comment type="caution">
    <text evidence="2">The sequence shown here is derived from an EMBL/GenBank/DDBJ whole genome shotgun (WGS) entry which is preliminary data.</text>
</comment>
<evidence type="ECO:0000313" key="2">
    <source>
        <dbReference type="EMBL" id="KAL3778408.1"/>
    </source>
</evidence>
<evidence type="ECO:0000313" key="3">
    <source>
        <dbReference type="Proteomes" id="UP001530315"/>
    </source>
</evidence>
<accession>A0ABD3NR03</accession>
<organism evidence="2 3">
    <name type="scientific">Stephanodiscus triporus</name>
    <dbReference type="NCBI Taxonomy" id="2934178"/>
    <lineage>
        <taxon>Eukaryota</taxon>
        <taxon>Sar</taxon>
        <taxon>Stramenopiles</taxon>
        <taxon>Ochrophyta</taxon>
        <taxon>Bacillariophyta</taxon>
        <taxon>Coscinodiscophyceae</taxon>
        <taxon>Thalassiosirophycidae</taxon>
        <taxon>Stephanodiscales</taxon>
        <taxon>Stephanodiscaceae</taxon>
        <taxon>Stephanodiscus</taxon>
    </lineage>
</organism>
<feature type="compositionally biased region" description="Low complexity" evidence="1">
    <location>
        <begin position="185"/>
        <end position="199"/>
    </location>
</feature>
<keyword evidence="3" id="KW-1185">Reference proteome</keyword>
<dbReference type="Proteomes" id="UP001530315">
    <property type="component" value="Unassembled WGS sequence"/>
</dbReference>
<sequence>MKAVLSHLGGNVANNNGGGRKRRAYVTVPVGGGSNNVGDDHDGPRHPDRKKRQQVNDYDDDDDAKNGQTKGEDAPGSLAMALITDVQSTMILDPPSYSGGMLNAGLRNQYRVVQQEREKEKQNVASSVVEDDGIAASTDGCTRVAPNEDNDVVDMSNDPVIATPSKFTPCMPRKKKRLKKTPYKSLSSSSAAVASSSGARRTTRHDNDDGARAYRSPNFAPSPHPLPRPTERYNNLGGISPLL</sequence>
<gene>
    <name evidence="2" type="ORF">ACHAW5_010082</name>
</gene>
<reference evidence="2 3" key="1">
    <citation type="submission" date="2024-10" db="EMBL/GenBank/DDBJ databases">
        <title>Updated reference genomes for cyclostephanoid diatoms.</title>
        <authorList>
            <person name="Roberts W.R."/>
            <person name="Alverson A.J."/>
        </authorList>
    </citation>
    <scope>NUCLEOTIDE SEQUENCE [LARGE SCALE GENOMIC DNA]</scope>
    <source>
        <strain evidence="2 3">AJA276-08</strain>
    </source>
</reference>
<name>A0ABD3NR03_9STRA</name>
<evidence type="ECO:0000256" key="1">
    <source>
        <dbReference type="SAM" id="MobiDB-lite"/>
    </source>
</evidence>
<proteinExistence type="predicted"/>
<feature type="region of interest" description="Disordered" evidence="1">
    <location>
        <begin position="1"/>
        <end position="76"/>
    </location>
</feature>
<dbReference type="AlphaFoldDB" id="A0ABD3NR03"/>
<protein>
    <submittedName>
        <fullName evidence="2">Uncharacterized protein</fullName>
    </submittedName>
</protein>